<dbReference type="PANTHER" id="PTHR30472">
    <property type="entry name" value="FERRIC ENTEROBACTIN TRANSPORT SYSTEM PERMEASE PROTEIN"/>
    <property type="match status" value="1"/>
</dbReference>
<dbReference type="Gene3D" id="1.10.3470.10">
    <property type="entry name" value="ABC transporter involved in vitamin B12 uptake, BtuC"/>
    <property type="match status" value="1"/>
</dbReference>
<evidence type="ECO:0000256" key="1">
    <source>
        <dbReference type="ARBA" id="ARBA00004651"/>
    </source>
</evidence>
<keyword evidence="10" id="KW-1185">Reference proteome</keyword>
<evidence type="ECO:0000256" key="8">
    <source>
        <dbReference type="SAM" id="Phobius"/>
    </source>
</evidence>
<dbReference type="Proteomes" id="UP001597104">
    <property type="component" value="Unassembled WGS sequence"/>
</dbReference>
<evidence type="ECO:0000313" key="9">
    <source>
        <dbReference type="EMBL" id="MFD0896366.1"/>
    </source>
</evidence>
<dbReference type="SUPFAM" id="SSF81345">
    <property type="entry name" value="ABC transporter involved in vitamin B12 uptake, BtuC"/>
    <property type="match status" value="1"/>
</dbReference>
<proteinExistence type="inferred from homology"/>
<comment type="caution">
    <text evidence="9">The sequence shown here is derived from an EMBL/GenBank/DDBJ whole genome shotgun (WGS) entry which is preliminary data.</text>
</comment>
<accession>A0ABW3E8A2</accession>
<dbReference type="PANTHER" id="PTHR30472:SF70">
    <property type="entry name" value="MOLYBDATE IMPORT SYSTEM PERMEASE PROTEIN MOLB"/>
    <property type="match status" value="1"/>
</dbReference>
<comment type="similarity">
    <text evidence="2">Belongs to the binding-protein-dependent transport system permease family. FecCD subfamily.</text>
</comment>
<dbReference type="EMBL" id="JBHTIO010000003">
    <property type="protein sequence ID" value="MFD0896366.1"/>
    <property type="molecule type" value="Genomic_DNA"/>
</dbReference>
<feature type="transmembrane region" description="Helical" evidence="8">
    <location>
        <begin position="225"/>
        <end position="249"/>
    </location>
</feature>
<keyword evidence="5 8" id="KW-0812">Transmembrane</keyword>
<evidence type="ECO:0000256" key="3">
    <source>
        <dbReference type="ARBA" id="ARBA00022448"/>
    </source>
</evidence>
<feature type="transmembrane region" description="Helical" evidence="8">
    <location>
        <begin position="269"/>
        <end position="285"/>
    </location>
</feature>
<evidence type="ECO:0000256" key="6">
    <source>
        <dbReference type="ARBA" id="ARBA00022989"/>
    </source>
</evidence>
<evidence type="ECO:0000256" key="7">
    <source>
        <dbReference type="ARBA" id="ARBA00023136"/>
    </source>
</evidence>
<reference evidence="10" key="1">
    <citation type="journal article" date="2019" name="Int. J. Syst. Evol. Microbiol.">
        <title>The Global Catalogue of Microorganisms (GCM) 10K type strain sequencing project: providing services to taxonomists for standard genome sequencing and annotation.</title>
        <authorList>
            <consortium name="The Broad Institute Genomics Platform"/>
            <consortium name="The Broad Institute Genome Sequencing Center for Infectious Disease"/>
            <person name="Wu L."/>
            <person name="Ma J."/>
        </authorList>
    </citation>
    <scope>NUCLEOTIDE SEQUENCE [LARGE SCALE GENOMIC DNA]</scope>
    <source>
        <strain evidence="10">CCM 8925</strain>
    </source>
</reference>
<dbReference type="Pfam" id="PF01032">
    <property type="entry name" value="FecCD"/>
    <property type="match status" value="1"/>
</dbReference>
<comment type="subcellular location">
    <subcellularLocation>
        <location evidence="1">Cell membrane</location>
        <topology evidence="1">Multi-pass membrane protein</topology>
    </subcellularLocation>
</comment>
<sequence length="323" mass="33877">MLLPILAAAASLCFGRYAMAPLDLVDAIHDRIFGGMTVSPQITTVLWSMRLPRILLALLAGAGLSAAGCAFQSLFSNPLATPDTIGVASGASFGAALGLLLNFGLLGVQVVSLIFGLIALALTILAGSNKKRNNLNSIVLAGIMMGSLFSALVSLIKFSADPENQLPAITYWLMGSLDSAGYDSLLLGAPPILIGLAILLLLRWRLNLLPLSEDEARSTGVNITLLRGITIVCATMITASVVSMCGQVGWVGLLVPHMCRMKFGNNHTVLLPASILAGGAFLVIVDTVARSISAAEFPISILTAIIGAPFFIYLMRRTGGWQL</sequence>
<feature type="transmembrane region" description="Helical" evidence="8">
    <location>
        <begin position="180"/>
        <end position="204"/>
    </location>
</feature>
<protein>
    <submittedName>
        <fullName evidence="9">FecCD family ABC transporter permease</fullName>
    </submittedName>
</protein>
<dbReference type="RefSeq" id="WP_223877047.1">
    <property type="nucleotide sequence ID" value="NZ_BJDN01000017.1"/>
</dbReference>
<evidence type="ECO:0000313" key="10">
    <source>
        <dbReference type="Proteomes" id="UP001597104"/>
    </source>
</evidence>
<feature type="transmembrane region" description="Helical" evidence="8">
    <location>
        <begin position="95"/>
        <end position="126"/>
    </location>
</feature>
<evidence type="ECO:0000256" key="4">
    <source>
        <dbReference type="ARBA" id="ARBA00022475"/>
    </source>
</evidence>
<dbReference type="InterPro" id="IPR037294">
    <property type="entry name" value="ABC_BtuC-like"/>
</dbReference>
<evidence type="ECO:0000256" key="2">
    <source>
        <dbReference type="ARBA" id="ARBA00007935"/>
    </source>
</evidence>
<feature type="transmembrane region" description="Helical" evidence="8">
    <location>
        <begin position="54"/>
        <end position="75"/>
    </location>
</feature>
<evidence type="ECO:0000256" key="5">
    <source>
        <dbReference type="ARBA" id="ARBA00022692"/>
    </source>
</evidence>
<feature type="transmembrane region" description="Helical" evidence="8">
    <location>
        <begin position="297"/>
        <end position="315"/>
    </location>
</feature>
<keyword evidence="3" id="KW-0813">Transport</keyword>
<keyword evidence="7 8" id="KW-0472">Membrane</keyword>
<keyword evidence="4" id="KW-1003">Cell membrane</keyword>
<dbReference type="InterPro" id="IPR000522">
    <property type="entry name" value="ABC_transptr_permease_BtuC"/>
</dbReference>
<name>A0ABW3E8A2_9LACO</name>
<organism evidence="9 10">
    <name type="scientific">Loigolactobacillus binensis</name>
    <dbReference type="NCBI Taxonomy" id="2559922"/>
    <lineage>
        <taxon>Bacteria</taxon>
        <taxon>Bacillati</taxon>
        <taxon>Bacillota</taxon>
        <taxon>Bacilli</taxon>
        <taxon>Lactobacillales</taxon>
        <taxon>Lactobacillaceae</taxon>
        <taxon>Loigolactobacillus</taxon>
    </lineage>
</organism>
<gene>
    <name evidence="9" type="ORF">ACFQZ7_01250</name>
</gene>
<dbReference type="CDD" id="cd06550">
    <property type="entry name" value="TM_ABC_iron-siderophores_like"/>
    <property type="match status" value="1"/>
</dbReference>
<feature type="transmembrane region" description="Helical" evidence="8">
    <location>
        <begin position="138"/>
        <end position="160"/>
    </location>
</feature>
<keyword evidence="6 8" id="KW-1133">Transmembrane helix</keyword>